<feature type="compositionally biased region" description="Polar residues" evidence="1">
    <location>
        <begin position="230"/>
        <end position="239"/>
    </location>
</feature>
<accession>A0A4Q1C6Y3</accession>
<dbReference type="InterPro" id="IPR048331">
    <property type="entry name" value="PcRGLX/YetA_3rd"/>
</dbReference>
<feature type="domain" description="PcRGLX/YetA-like N-terminal RIFT barrel" evidence="3">
    <location>
        <begin position="48"/>
        <end position="126"/>
    </location>
</feature>
<dbReference type="EMBL" id="SDHX01000001">
    <property type="protein sequence ID" value="RXK54556.1"/>
    <property type="molecule type" value="Genomic_DNA"/>
</dbReference>
<dbReference type="InterPro" id="IPR048329">
    <property type="entry name" value="PcRGLX_1st"/>
</dbReference>
<evidence type="ECO:0000259" key="5">
    <source>
        <dbReference type="Pfam" id="PF21346"/>
    </source>
</evidence>
<evidence type="ECO:0000313" key="6">
    <source>
        <dbReference type="EMBL" id="RXK54556.1"/>
    </source>
</evidence>
<dbReference type="InterPro" id="IPR045793">
    <property type="entry name" value="PcRGLX/YetA-like"/>
</dbReference>
<dbReference type="PANTHER" id="PTHR40081:SF1">
    <property type="entry name" value="TAT PATHWAY SIGNAL SEQUENCE DOMAIN PROTEIN"/>
    <property type="match status" value="1"/>
</dbReference>
<dbReference type="Pfam" id="PF19501">
    <property type="entry name" value="PcRGLX_1st"/>
    <property type="match status" value="1"/>
</dbReference>
<dbReference type="Pfam" id="PF21345">
    <property type="entry name" value="PcRGLX_2nd"/>
    <property type="match status" value="1"/>
</dbReference>
<protein>
    <submittedName>
        <fullName evidence="6">Tat pathway signal sequence domain protein</fullName>
    </submittedName>
</protein>
<organism evidence="6 7">
    <name type="scientific">Oleiharenicola lentus</name>
    <dbReference type="NCBI Taxonomy" id="2508720"/>
    <lineage>
        <taxon>Bacteria</taxon>
        <taxon>Pseudomonadati</taxon>
        <taxon>Verrucomicrobiota</taxon>
        <taxon>Opitutia</taxon>
        <taxon>Opitutales</taxon>
        <taxon>Opitutaceae</taxon>
        <taxon>Oleiharenicola</taxon>
    </lineage>
</organism>
<dbReference type="InterPro" id="IPR006311">
    <property type="entry name" value="TAT_signal"/>
</dbReference>
<keyword evidence="2" id="KW-0732">Signal</keyword>
<dbReference type="OrthoDB" id="262615at2"/>
<comment type="caution">
    <text evidence="6">The sequence shown here is derived from an EMBL/GenBank/DDBJ whole genome shotgun (WGS) entry which is preliminary data.</text>
</comment>
<evidence type="ECO:0000259" key="3">
    <source>
        <dbReference type="Pfam" id="PF19501"/>
    </source>
</evidence>
<dbReference type="Proteomes" id="UP000290218">
    <property type="component" value="Unassembled WGS sequence"/>
</dbReference>
<reference evidence="6 7" key="1">
    <citation type="submission" date="2019-01" db="EMBL/GenBank/DDBJ databases">
        <title>Lacunisphaera sp. strain TWA-58.</title>
        <authorList>
            <person name="Chen W.-M."/>
        </authorList>
    </citation>
    <scope>NUCLEOTIDE SEQUENCE [LARGE SCALE GENOMIC DNA]</scope>
    <source>
        <strain evidence="6 7">TWA-58</strain>
    </source>
</reference>
<evidence type="ECO:0000256" key="2">
    <source>
        <dbReference type="SAM" id="SignalP"/>
    </source>
</evidence>
<feature type="signal peptide" evidence="2">
    <location>
        <begin position="1"/>
        <end position="28"/>
    </location>
</feature>
<feature type="domain" description="PcRGLX/YetA-like C-terminal alpha/alpha toroid" evidence="5">
    <location>
        <begin position="509"/>
        <end position="928"/>
    </location>
</feature>
<feature type="chain" id="PRO_5020233843" evidence="2">
    <location>
        <begin position="29"/>
        <end position="931"/>
    </location>
</feature>
<sequence length="931" mass="101571">MSSLTRREFVQKTTLVAAVAQMATSLRAADAPATSAAAGAPASANPDALRWLEGQTPALLPGTSWGRSWPRGQHGRDTAFALQTADGTAVPVQSWPLATWPDGSLKWTAHAIPANAPAAAEYRLAAGTPAAPAQPVTVVESSDTLTVDTGVIRAVLGRKGAALIRSIMRAGTEVAREGRLVCRLENRHEPGVTRTEAFTGEISAVTVEQAGPVRAVVKIEGKHRADKAGPSTSPGQSASRPDWLPFTVRLYFHAGGDMVRLMHTILFDGDASKDFISGLGVSLTVPLRGELHDRHVRFGGPEDGVFGEAVRGITGLRRNPGPEACTAQVAGRATPPVSAWRPGVADKLQYVPAYDDWSLIQSTCDGFEIRKRTKEGHTWLEAARGQRAGGLGYVGTPQGGVAFGLRNFWQSYPAQLDVRGATGEEAEVTVWMWAPGADAMDLRPYHDGMGMDTYDKQYNGGLDITYEDYEPGFNSPEGVGRTSEVHLWCLAATPARETHAAMQRVLQTPPLLASSPQWLHRCGVFGDLWSPESRATPARTAVAQRLDDLFNFYVGQQDQRRWYGFWNYGDVMHTYDPDRHEWRYDIGGFAWDNSELSTDLWLWLYYLSTGRADVFRFAEAMTRHTGEVDVHHLGRFAPLGSRHNVQHWGCSAKQLRISTAINRRYYYYLTGDERVGDLLREQVEAGRALLKFPPGRKLAFANEQGDQSRGTPNAPDSVGASMGTDWGSLAGAWLTEWERTGSAKMRDRLLASMKTLGAQPKGLFSTGLILNVETGAFEITKSEKISVSHLNAVFGLVEICAELIQLLDVPEFRQVWLDYCELYNAGAEAQKARLGDSARNVGLPQGHSRLTAYAAKQKGDAALAARAWKEFSRNWRGQQDVLTPLPVQTVRGPAVLRPVDEARGVSTNDTAQWGLAAIQCLALVGEHQPAG</sequence>
<evidence type="ECO:0000256" key="1">
    <source>
        <dbReference type="SAM" id="MobiDB-lite"/>
    </source>
</evidence>
<dbReference type="RefSeq" id="WP_129045920.1">
    <property type="nucleotide sequence ID" value="NZ_SDHX01000001.1"/>
</dbReference>
<dbReference type="PANTHER" id="PTHR40081">
    <property type="entry name" value="CONCANAVALIN A-LIKE LECTIN/GLUCANASE"/>
    <property type="match status" value="1"/>
</dbReference>
<dbReference type="AlphaFoldDB" id="A0A4Q1C6Y3"/>
<dbReference type="InterPro" id="IPR048330">
    <property type="entry name" value="PcRGLX/YetA_2nd"/>
</dbReference>
<name>A0A4Q1C6Y3_9BACT</name>
<keyword evidence="7" id="KW-1185">Reference proteome</keyword>
<dbReference type="PROSITE" id="PS51318">
    <property type="entry name" value="TAT"/>
    <property type="match status" value="1"/>
</dbReference>
<evidence type="ECO:0000313" key="7">
    <source>
        <dbReference type="Proteomes" id="UP000290218"/>
    </source>
</evidence>
<proteinExistence type="predicted"/>
<feature type="region of interest" description="Disordered" evidence="1">
    <location>
        <begin position="221"/>
        <end position="240"/>
    </location>
</feature>
<dbReference type="Pfam" id="PF21346">
    <property type="entry name" value="PcRGLX_3rd"/>
    <property type="match status" value="1"/>
</dbReference>
<feature type="region of interest" description="Disordered" evidence="1">
    <location>
        <begin position="701"/>
        <end position="720"/>
    </location>
</feature>
<evidence type="ECO:0000259" key="4">
    <source>
        <dbReference type="Pfam" id="PF21345"/>
    </source>
</evidence>
<gene>
    <name evidence="6" type="ORF">ESB00_01245</name>
</gene>
<feature type="domain" description="PcRGLX/YetA-like central beta-sandwich" evidence="4">
    <location>
        <begin position="136"/>
        <end position="503"/>
    </location>
</feature>